<comment type="caution">
    <text evidence="2">The sequence shown here is derived from an EMBL/GenBank/DDBJ whole genome shotgun (WGS) entry which is preliminary data.</text>
</comment>
<feature type="transmembrane region" description="Helical" evidence="1">
    <location>
        <begin position="234"/>
        <end position="250"/>
    </location>
</feature>
<feature type="transmembrane region" description="Helical" evidence="1">
    <location>
        <begin position="510"/>
        <end position="535"/>
    </location>
</feature>
<evidence type="ECO:0000313" key="2">
    <source>
        <dbReference type="EMBL" id="MPM15261.1"/>
    </source>
</evidence>
<keyword evidence="1" id="KW-1133">Transmembrane helix</keyword>
<feature type="transmembrane region" description="Helical" evidence="1">
    <location>
        <begin position="41"/>
        <end position="63"/>
    </location>
</feature>
<evidence type="ECO:0008006" key="3">
    <source>
        <dbReference type="Google" id="ProtNLM"/>
    </source>
</evidence>
<proteinExistence type="predicted"/>
<feature type="transmembrane region" description="Helical" evidence="1">
    <location>
        <begin position="203"/>
        <end position="222"/>
    </location>
</feature>
<sequence length="536" mass="59910">MGSLKKKQIVWLILTEALVALLCLIYALMNAQIFQERLKAACYLSLCAALLLLAGFGYVLVIVKKAPLHRLMLFIGLSFGVLSCLIHTPGAVPDEPAHASNIYLWSNRLLFLPEQEAEKQDNPVYRDVESSMRRADLESEQWLLRRDTTTESYRNILKHTNWFYSADERELVSATLRDNSVTPIMYLPAIIGFTVARLLSLGFYPMLMIGRLCMLAFYVFAASWSIKKIPIGKMALFLTALLPMSLHLAASLSYDAVIIALSMMTFSYIVYLAYGEIGKIRWKEILTMLALTVLLAPCKVGVYLPVLLLVFLIPRERFIVKGRRLLFFFALLAAGLISCGLFNLQELSVASQSGLEQITSGEELYTAQWALGHPIEVLQIILRTIQQDFFYRINEAVGQALSWATVPISKWITFGFELCLLMTVFKLDGETAAAPKPAKRLLVLLPVLIGIMMLMIGMLVWWTPQGSEVILGIQGRYFIPFIPLALFAVPKISFNVHTKSGVIKFPAPGFSRYVAMASVLIGCASFLAQAAVILVR</sequence>
<keyword evidence="1" id="KW-0812">Transmembrane</keyword>
<organism evidence="2">
    <name type="scientific">bioreactor metagenome</name>
    <dbReference type="NCBI Taxonomy" id="1076179"/>
    <lineage>
        <taxon>unclassified sequences</taxon>
        <taxon>metagenomes</taxon>
        <taxon>ecological metagenomes</taxon>
    </lineage>
</organism>
<dbReference type="InterPro" id="IPR018674">
    <property type="entry name" value="DUF2142_membrane"/>
</dbReference>
<dbReference type="AlphaFoldDB" id="A0A644XHK3"/>
<dbReference type="Pfam" id="PF09913">
    <property type="entry name" value="DUF2142"/>
    <property type="match status" value="1"/>
</dbReference>
<reference evidence="2" key="1">
    <citation type="submission" date="2019-08" db="EMBL/GenBank/DDBJ databases">
        <authorList>
            <person name="Kucharzyk K."/>
            <person name="Murdoch R.W."/>
            <person name="Higgins S."/>
            <person name="Loffler F."/>
        </authorList>
    </citation>
    <scope>NUCLEOTIDE SEQUENCE</scope>
</reference>
<feature type="transmembrane region" description="Helical" evidence="1">
    <location>
        <begin position="70"/>
        <end position="88"/>
    </location>
</feature>
<accession>A0A644XHK3</accession>
<feature type="transmembrane region" description="Helical" evidence="1">
    <location>
        <begin position="325"/>
        <end position="344"/>
    </location>
</feature>
<dbReference type="EMBL" id="VSSQ01002414">
    <property type="protein sequence ID" value="MPM15261.1"/>
    <property type="molecule type" value="Genomic_DNA"/>
</dbReference>
<feature type="transmembrane region" description="Helical" evidence="1">
    <location>
        <begin position="286"/>
        <end position="313"/>
    </location>
</feature>
<protein>
    <recommendedName>
        <fullName evidence="3">Glycosyltransferase RgtA/B/C/D-like domain-containing protein</fullName>
    </recommendedName>
</protein>
<feature type="transmembrane region" description="Helical" evidence="1">
    <location>
        <begin position="9"/>
        <end position="29"/>
    </location>
</feature>
<gene>
    <name evidence="2" type="ORF">SDC9_61629</name>
</gene>
<evidence type="ECO:0000256" key="1">
    <source>
        <dbReference type="SAM" id="Phobius"/>
    </source>
</evidence>
<keyword evidence="1" id="KW-0472">Membrane</keyword>
<feature type="transmembrane region" description="Helical" evidence="1">
    <location>
        <begin position="256"/>
        <end position="274"/>
    </location>
</feature>
<feature type="transmembrane region" description="Helical" evidence="1">
    <location>
        <begin position="441"/>
        <end position="463"/>
    </location>
</feature>
<name>A0A644XHK3_9ZZZZ</name>